<dbReference type="EMBL" id="CP015220">
    <property type="protein sequence ID" value="AMY22482.1"/>
    <property type="molecule type" value="Genomic_DNA"/>
</dbReference>
<evidence type="ECO:0000313" key="2">
    <source>
        <dbReference type="EMBL" id="AMY22482.1"/>
    </source>
</evidence>
<dbReference type="RefSeq" id="WP_063216258.1">
    <property type="nucleotide sequence ID" value="NZ_CP015220.1"/>
</dbReference>
<keyword evidence="2" id="KW-0012">Acyltransferase</keyword>
<dbReference type="Gene3D" id="3.40.50.1820">
    <property type="entry name" value="alpha/beta hydrolase"/>
    <property type="match status" value="1"/>
</dbReference>
<reference evidence="3" key="2">
    <citation type="submission" date="2016-04" db="EMBL/GenBank/DDBJ databases">
        <title>Complete Genome and Plasmid Sequences for Rhodococcus fascians D188 and Draft Sequences for Rhodococcus spp. Isolates PBTS 1 and PBTS 2.</title>
        <authorList>
            <person name="Stamer R."/>
            <person name="Vereecke D."/>
            <person name="Zhang Y."/>
            <person name="Schilkey F."/>
            <person name="Devitt N."/>
            <person name="Randall J."/>
        </authorList>
    </citation>
    <scope>NUCLEOTIDE SEQUENCE [LARGE SCALE GENOMIC DNA]</scope>
    <source>
        <strain evidence="3">PBTS2</strain>
    </source>
</reference>
<keyword evidence="3" id="KW-1185">Reference proteome</keyword>
<dbReference type="Proteomes" id="UP000076038">
    <property type="component" value="Chromosome"/>
</dbReference>
<dbReference type="AlphaFoldDB" id="A0A143QJ29"/>
<dbReference type="InterPro" id="IPR050583">
    <property type="entry name" value="Mycobacterial_A85_antigen"/>
</dbReference>
<feature type="chain" id="PRO_5007512550" evidence="1">
    <location>
        <begin position="28"/>
        <end position="328"/>
    </location>
</feature>
<proteinExistence type="predicted"/>
<evidence type="ECO:0000256" key="1">
    <source>
        <dbReference type="SAM" id="SignalP"/>
    </source>
</evidence>
<name>A0A143QJ29_RHOFA</name>
<sequence>MRRRRISTTVFVAALSLSIASGGIASAEPAAPSARIVDTVLTSDTLRTLKVDSPAMGAVVEVQVLTPAAKSGPRPTLYMLSGIGEEDPHNSMWLRKGQAAEFFADKNVNVVLPLAGPGSFYTDWQRDDPKLGRYQWETFLTEELPPLIDAAVDGNGRNAIAGLSMGAQSAMMLAARNPDVYSGVASYSGCFASAEPLGQASIRAIVGAFGGNADNMWGGPFDPAWAEHDSVANAESLRGTDVYVSVGTGAPGRHESFDTAAGWDRVVVGGLIEVGSNYCTHRLADRLGQLNIPATFDFTETGTHSWPYWVEQLPKSWPTLAESLGISG</sequence>
<reference evidence="2 3" key="1">
    <citation type="journal article" date="2016" name="Genome Announc.">
        <title>Complete Genome and Plasmid Sequences for Rhodococcus fascians D188 and Draft Sequences for Rhodococcus Isolates PBTS 1 and PBTS 2.</title>
        <authorList>
            <person name="Stamler R.A."/>
            <person name="Vereecke D."/>
            <person name="Zhang Y."/>
            <person name="Schilkey F."/>
            <person name="Devitt N."/>
            <person name="Randall J.J."/>
        </authorList>
    </citation>
    <scope>NUCLEOTIDE SEQUENCE [LARGE SCALE GENOMIC DNA]</scope>
    <source>
        <strain evidence="2 3">PBTS2</strain>
    </source>
</reference>
<dbReference type="SUPFAM" id="SSF53474">
    <property type="entry name" value="alpha/beta-Hydrolases"/>
    <property type="match status" value="1"/>
</dbReference>
<dbReference type="KEGG" id="rhs:A3Q41_01171"/>
<keyword evidence="2" id="KW-0808">Transferase</keyword>
<protein>
    <submittedName>
        <fullName evidence="2">Diacylglycerol acyltransferase/mycolyltransferase Ag85A</fullName>
        <ecNumber evidence="2">2.3.1.122</ecNumber>
    </submittedName>
</protein>
<dbReference type="EC" id="2.3.1.122" evidence="2"/>
<keyword evidence="1" id="KW-0732">Signal</keyword>
<dbReference type="GO" id="GO:0050348">
    <property type="term" value="F:trehalose O-mycolyltransferase activity"/>
    <property type="evidence" value="ECO:0007669"/>
    <property type="project" value="UniProtKB-EC"/>
</dbReference>
<dbReference type="OrthoDB" id="4510758at2"/>
<gene>
    <name evidence="2" type="primary">fbpA_3</name>
    <name evidence="2" type="ORF">A3Q41_01171</name>
</gene>
<dbReference type="InterPro" id="IPR000801">
    <property type="entry name" value="Esterase-like"/>
</dbReference>
<dbReference type="PANTHER" id="PTHR48098">
    <property type="entry name" value="ENTEROCHELIN ESTERASE-RELATED"/>
    <property type="match status" value="1"/>
</dbReference>
<dbReference type="PANTHER" id="PTHR48098:SF1">
    <property type="entry name" value="DIACYLGLYCEROL ACYLTRANSFERASE_MYCOLYLTRANSFERASE AG85A"/>
    <property type="match status" value="1"/>
</dbReference>
<dbReference type="Pfam" id="PF00756">
    <property type="entry name" value="Esterase"/>
    <property type="match status" value="1"/>
</dbReference>
<dbReference type="InterPro" id="IPR029058">
    <property type="entry name" value="AB_hydrolase_fold"/>
</dbReference>
<evidence type="ECO:0000313" key="3">
    <source>
        <dbReference type="Proteomes" id="UP000076038"/>
    </source>
</evidence>
<feature type="signal peptide" evidence="1">
    <location>
        <begin position="1"/>
        <end position="27"/>
    </location>
</feature>
<accession>A0A143QJ29</accession>
<organism evidence="2 3">
    <name type="scientific">Rhodococcoides fascians</name>
    <name type="common">Rhodococcus fascians</name>
    <dbReference type="NCBI Taxonomy" id="1828"/>
    <lineage>
        <taxon>Bacteria</taxon>
        <taxon>Bacillati</taxon>
        <taxon>Actinomycetota</taxon>
        <taxon>Actinomycetes</taxon>
        <taxon>Mycobacteriales</taxon>
        <taxon>Nocardiaceae</taxon>
        <taxon>Rhodococcoides</taxon>
    </lineage>
</organism>
<dbReference type="PATRIC" id="fig|1653479.3.peg.1187"/>